<feature type="region of interest" description="Disordered" evidence="1">
    <location>
        <begin position="82"/>
        <end position="127"/>
    </location>
</feature>
<protein>
    <submittedName>
        <fullName evidence="2">Uncharacterized protein</fullName>
    </submittedName>
</protein>
<proteinExistence type="predicted"/>
<feature type="compositionally biased region" description="Basic and acidic residues" evidence="1">
    <location>
        <begin position="117"/>
        <end position="127"/>
    </location>
</feature>
<dbReference type="Proteomes" id="UP000712281">
    <property type="component" value="Unassembled WGS sequence"/>
</dbReference>
<comment type="caution">
    <text evidence="2">The sequence shown here is derived from an EMBL/GenBank/DDBJ whole genome shotgun (WGS) entry which is preliminary data.</text>
</comment>
<gene>
    <name evidence="2" type="ORF">F2Q68_00033482</name>
</gene>
<accession>A0A8S9GWW0</accession>
<evidence type="ECO:0000313" key="2">
    <source>
        <dbReference type="EMBL" id="KAF2550895.1"/>
    </source>
</evidence>
<name>A0A8S9GWW0_BRACR</name>
<evidence type="ECO:0000313" key="3">
    <source>
        <dbReference type="Proteomes" id="UP000712281"/>
    </source>
</evidence>
<dbReference type="EMBL" id="QGKW02001988">
    <property type="protein sequence ID" value="KAF2550895.1"/>
    <property type="molecule type" value="Genomic_DNA"/>
</dbReference>
<dbReference type="AlphaFoldDB" id="A0A8S9GWW0"/>
<organism evidence="2 3">
    <name type="scientific">Brassica cretica</name>
    <name type="common">Mustard</name>
    <dbReference type="NCBI Taxonomy" id="69181"/>
    <lineage>
        <taxon>Eukaryota</taxon>
        <taxon>Viridiplantae</taxon>
        <taxon>Streptophyta</taxon>
        <taxon>Embryophyta</taxon>
        <taxon>Tracheophyta</taxon>
        <taxon>Spermatophyta</taxon>
        <taxon>Magnoliopsida</taxon>
        <taxon>eudicotyledons</taxon>
        <taxon>Gunneridae</taxon>
        <taxon>Pentapetalae</taxon>
        <taxon>rosids</taxon>
        <taxon>malvids</taxon>
        <taxon>Brassicales</taxon>
        <taxon>Brassicaceae</taxon>
        <taxon>Brassiceae</taxon>
        <taxon>Brassica</taxon>
    </lineage>
</organism>
<sequence length="409" mass="45195">MEDSPYRQFSFFWIWRRFLEPIPGYSILGIQNASGTGDPKTRVLPGAWRKMIPYFSISSSISGNNLCTQVIKSTEVAHYQQEESGDLMISSGGSRARRLNTSKPEEPRVGGGSGDSQARDGDGREWSEDCCSVGTVEGMAKQAERPMDLKRALDQYKIVILEEAKNQGDPPHSFEDEPAIPPASEMDVDSSTVEYIDRGSVVVRCWTLGSFMISRALRGTIFRLPRRDYYRYLLGFCILSLGSWSLSSFRGACCFRRSHYQTYYSFAGVDENSSARLYRSRVLLNLVPLLGGLRLSLLIMSLGRMPSVGLVPGRQLGISSDEEPQGCAQCREGSSSHRLGDSQSGIEYSRDPVRVASFIGTLGGLEIFCPGTVDDPASRRVPPPFGNTKMSSWIWDSLGGVHSCLSLVD</sequence>
<evidence type="ECO:0000256" key="1">
    <source>
        <dbReference type="SAM" id="MobiDB-lite"/>
    </source>
</evidence>
<reference evidence="2" key="1">
    <citation type="submission" date="2019-12" db="EMBL/GenBank/DDBJ databases">
        <title>Genome sequencing and annotation of Brassica cretica.</title>
        <authorList>
            <person name="Studholme D.J."/>
            <person name="Sarris P.F."/>
        </authorList>
    </citation>
    <scope>NUCLEOTIDE SEQUENCE</scope>
    <source>
        <strain evidence="2">PFS-001/15</strain>
        <tissue evidence="2">Leaf</tissue>
    </source>
</reference>